<accession>A0ACB7X4P2</accession>
<gene>
    <name evidence="1" type="ORF">Vadar_027123</name>
</gene>
<evidence type="ECO:0000313" key="1">
    <source>
        <dbReference type="EMBL" id="KAH7835544.1"/>
    </source>
</evidence>
<comment type="caution">
    <text evidence="1">The sequence shown here is derived from an EMBL/GenBank/DDBJ whole genome shotgun (WGS) entry which is preliminary data.</text>
</comment>
<reference evidence="1 2" key="1">
    <citation type="journal article" date="2021" name="Hortic Res">
        <title>High-quality reference genome and annotation aids understanding of berry development for evergreen blueberry (Vaccinium darrowii).</title>
        <authorList>
            <person name="Yu J."/>
            <person name="Hulse-Kemp A.M."/>
            <person name="Babiker E."/>
            <person name="Staton M."/>
        </authorList>
    </citation>
    <scope>NUCLEOTIDE SEQUENCE [LARGE SCALE GENOMIC DNA]</scope>
    <source>
        <strain evidence="2">cv. NJ 8807/NJ 8810</strain>
        <tissue evidence="1">Young leaf</tissue>
    </source>
</reference>
<organism evidence="1 2">
    <name type="scientific">Vaccinium darrowii</name>
    <dbReference type="NCBI Taxonomy" id="229202"/>
    <lineage>
        <taxon>Eukaryota</taxon>
        <taxon>Viridiplantae</taxon>
        <taxon>Streptophyta</taxon>
        <taxon>Embryophyta</taxon>
        <taxon>Tracheophyta</taxon>
        <taxon>Spermatophyta</taxon>
        <taxon>Magnoliopsida</taxon>
        <taxon>eudicotyledons</taxon>
        <taxon>Gunneridae</taxon>
        <taxon>Pentapetalae</taxon>
        <taxon>asterids</taxon>
        <taxon>Ericales</taxon>
        <taxon>Ericaceae</taxon>
        <taxon>Vaccinioideae</taxon>
        <taxon>Vaccinieae</taxon>
        <taxon>Vaccinium</taxon>
    </lineage>
</organism>
<dbReference type="EMBL" id="CM037152">
    <property type="protein sequence ID" value="KAH7835544.1"/>
    <property type="molecule type" value="Genomic_DNA"/>
</dbReference>
<name>A0ACB7X4P2_9ERIC</name>
<dbReference type="Proteomes" id="UP000828048">
    <property type="component" value="Chromosome 2"/>
</dbReference>
<protein>
    <submittedName>
        <fullName evidence="1">Uncharacterized protein</fullName>
    </submittedName>
</protein>
<proteinExistence type="predicted"/>
<sequence>MVGGRKNISVEVDHTSEIYFPHWVYKRLELDEELGLHGIIDDEANSSARKMIIVGLWCIQTNPSHRPSMSQVLEMLEGSSKSLLIPPKPFLSSPSRAPIDSSTTLVS</sequence>
<evidence type="ECO:0000313" key="2">
    <source>
        <dbReference type="Proteomes" id="UP000828048"/>
    </source>
</evidence>
<keyword evidence="2" id="KW-1185">Reference proteome</keyword>